<dbReference type="InterPro" id="IPR036236">
    <property type="entry name" value="Znf_C2H2_sf"/>
</dbReference>
<feature type="domain" description="C2H2-type" evidence="8">
    <location>
        <begin position="105"/>
        <end position="124"/>
    </location>
</feature>
<keyword evidence="10" id="KW-1185">Reference proteome</keyword>
<evidence type="ECO:0000259" key="8">
    <source>
        <dbReference type="PROSITE" id="PS50157"/>
    </source>
</evidence>
<evidence type="ECO:0000256" key="1">
    <source>
        <dbReference type="ARBA" id="ARBA00004123"/>
    </source>
</evidence>
<dbReference type="AlphaFoldDB" id="A0A8X6XG97"/>
<evidence type="ECO:0000256" key="5">
    <source>
        <dbReference type="ARBA" id="ARBA00022833"/>
    </source>
</evidence>
<dbReference type="EMBL" id="BMAV01009197">
    <property type="protein sequence ID" value="GFY53288.1"/>
    <property type="molecule type" value="Genomic_DNA"/>
</dbReference>
<evidence type="ECO:0000256" key="6">
    <source>
        <dbReference type="ARBA" id="ARBA00023242"/>
    </source>
</evidence>
<dbReference type="SUPFAM" id="SSF57667">
    <property type="entry name" value="beta-beta-alpha zinc fingers"/>
    <property type="match status" value="1"/>
</dbReference>
<dbReference type="PANTHER" id="PTHR24394">
    <property type="entry name" value="ZINC FINGER PROTEIN"/>
    <property type="match status" value="1"/>
</dbReference>
<dbReference type="GO" id="GO:0000981">
    <property type="term" value="F:DNA-binding transcription factor activity, RNA polymerase II-specific"/>
    <property type="evidence" value="ECO:0007669"/>
    <property type="project" value="TreeGrafter"/>
</dbReference>
<dbReference type="InterPro" id="IPR013087">
    <property type="entry name" value="Znf_C2H2_type"/>
</dbReference>
<evidence type="ECO:0000313" key="10">
    <source>
        <dbReference type="Proteomes" id="UP000886998"/>
    </source>
</evidence>
<dbReference type="PANTHER" id="PTHR24394:SF29">
    <property type="entry name" value="MYONEURIN"/>
    <property type="match status" value="1"/>
</dbReference>
<comment type="caution">
    <text evidence="9">The sequence shown here is derived from an EMBL/GenBank/DDBJ whole genome shotgun (WGS) entry which is preliminary data.</text>
</comment>
<dbReference type="Gene3D" id="3.30.160.60">
    <property type="entry name" value="Classic Zinc Finger"/>
    <property type="match status" value="1"/>
</dbReference>
<sequence length="175" mass="20132">MAEGNTRPIEKDCFYFCLDCKRKMHEKAIDFSIVLSLEPSHICSSCGERFESGYSGKKRREKDPSGKKRIQTRTYLCDVCGEMLVNESSTALLCHSYRHSGKWPYRCSHCSKGFTKPSDWERHMDRRIIIREIDCLKCLKRFRGKYCPGALASLEGRIYCESCSTGTSPIEYVPS</sequence>
<dbReference type="OrthoDB" id="6492897at2759"/>
<evidence type="ECO:0000256" key="2">
    <source>
        <dbReference type="ARBA" id="ARBA00022723"/>
    </source>
</evidence>
<keyword evidence="4 7" id="KW-0863">Zinc-finger</keyword>
<reference evidence="9" key="1">
    <citation type="submission" date="2020-08" db="EMBL/GenBank/DDBJ databases">
        <title>Multicomponent nature underlies the extraordinary mechanical properties of spider dragline silk.</title>
        <authorList>
            <person name="Kono N."/>
            <person name="Nakamura H."/>
            <person name="Mori M."/>
            <person name="Yoshida Y."/>
            <person name="Ohtoshi R."/>
            <person name="Malay A.D."/>
            <person name="Moran D.A.P."/>
            <person name="Tomita M."/>
            <person name="Numata K."/>
            <person name="Arakawa K."/>
        </authorList>
    </citation>
    <scope>NUCLEOTIDE SEQUENCE</scope>
</reference>
<protein>
    <recommendedName>
        <fullName evidence="8">C2H2-type domain-containing protein</fullName>
    </recommendedName>
</protein>
<evidence type="ECO:0000256" key="3">
    <source>
        <dbReference type="ARBA" id="ARBA00022737"/>
    </source>
</evidence>
<proteinExistence type="predicted"/>
<organism evidence="9 10">
    <name type="scientific">Trichonephila inaurata madagascariensis</name>
    <dbReference type="NCBI Taxonomy" id="2747483"/>
    <lineage>
        <taxon>Eukaryota</taxon>
        <taxon>Metazoa</taxon>
        <taxon>Ecdysozoa</taxon>
        <taxon>Arthropoda</taxon>
        <taxon>Chelicerata</taxon>
        <taxon>Arachnida</taxon>
        <taxon>Araneae</taxon>
        <taxon>Araneomorphae</taxon>
        <taxon>Entelegynae</taxon>
        <taxon>Araneoidea</taxon>
        <taxon>Nephilidae</taxon>
        <taxon>Trichonephila</taxon>
        <taxon>Trichonephila inaurata</taxon>
    </lineage>
</organism>
<name>A0A8X6XG97_9ARAC</name>
<evidence type="ECO:0000313" key="9">
    <source>
        <dbReference type="EMBL" id="GFY53288.1"/>
    </source>
</evidence>
<accession>A0A8X6XG97</accession>
<keyword evidence="3" id="KW-0677">Repeat</keyword>
<keyword evidence="5" id="KW-0862">Zinc</keyword>
<dbReference type="PROSITE" id="PS50157">
    <property type="entry name" value="ZINC_FINGER_C2H2_2"/>
    <property type="match status" value="1"/>
</dbReference>
<evidence type="ECO:0000256" key="4">
    <source>
        <dbReference type="ARBA" id="ARBA00022771"/>
    </source>
</evidence>
<dbReference type="Proteomes" id="UP000886998">
    <property type="component" value="Unassembled WGS sequence"/>
</dbReference>
<dbReference type="GO" id="GO:0005634">
    <property type="term" value="C:nucleus"/>
    <property type="evidence" value="ECO:0007669"/>
    <property type="project" value="UniProtKB-SubCell"/>
</dbReference>
<gene>
    <name evidence="9" type="ORF">TNIN_381491</name>
</gene>
<keyword evidence="2" id="KW-0479">Metal-binding</keyword>
<dbReference type="GO" id="GO:0008270">
    <property type="term" value="F:zinc ion binding"/>
    <property type="evidence" value="ECO:0007669"/>
    <property type="project" value="UniProtKB-KW"/>
</dbReference>
<evidence type="ECO:0000256" key="7">
    <source>
        <dbReference type="PROSITE-ProRule" id="PRU00042"/>
    </source>
</evidence>
<keyword evidence="6" id="KW-0539">Nucleus</keyword>
<comment type="subcellular location">
    <subcellularLocation>
        <location evidence="1">Nucleus</location>
    </subcellularLocation>
</comment>